<evidence type="ECO:0008006" key="3">
    <source>
        <dbReference type="Google" id="ProtNLM"/>
    </source>
</evidence>
<protein>
    <recommendedName>
        <fullName evidence="3">DUF222 domain-containing protein</fullName>
    </recommendedName>
</protein>
<evidence type="ECO:0000313" key="1">
    <source>
        <dbReference type="EMBL" id="QPI41031.1"/>
    </source>
</evidence>
<accession>A0AAX1JI20</accession>
<name>A0AAX1JI20_9MYCO</name>
<dbReference type="AlphaFoldDB" id="A0AAX1JI20"/>
<dbReference type="EMBL" id="CP065047">
    <property type="protein sequence ID" value="QPI41031.1"/>
    <property type="molecule type" value="Genomic_DNA"/>
</dbReference>
<dbReference type="KEGG" id="mku:I2456_16935"/>
<evidence type="ECO:0000313" key="2">
    <source>
        <dbReference type="Proteomes" id="UP000663583"/>
    </source>
</evidence>
<proteinExistence type="predicted"/>
<organism evidence="1 2">
    <name type="scientific">Mycobacterium kubicae</name>
    <dbReference type="NCBI Taxonomy" id="120959"/>
    <lineage>
        <taxon>Bacteria</taxon>
        <taxon>Bacillati</taxon>
        <taxon>Actinomycetota</taxon>
        <taxon>Actinomycetes</taxon>
        <taxon>Mycobacteriales</taxon>
        <taxon>Mycobacteriaceae</taxon>
        <taxon>Mycobacterium</taxon>
        <taxon>Mycobacterium simiae complex</taxon>
    </lineage>
</organism>
<gene>
    <name evidence="1" type="ORF">I2456_16935</name>
</gene>
<reference evidence="1" key="1">
    <citation type="submission" date="2020-11" db="EMBL/GenBank/DDBJ databases">
        <title>Intraspecies plasmid and genomic variation of Mycobacterium kubicae revealed by the complete genome sequences of two clinical isolates.</title>
        <authorList>
            <person name="Hendrix J.R."/>
            <person name="Epperson L.E."/>
            <person name="Honda J.R."/>
            <person name="Strong M."/>
        </authorList>
    </citation>
    <scope>NUCLEOTIDE SEQUENCE</scope>
    <source>
        <strain evidence="1">JCM 13573</strain>
    </source>
</reference>
<dbReference type="Proteomes" id="UP000663583">
    <property type="component" value="Chromosome"/>
</dbReference>
<sequence length="101" mass="11072">MSDRPDQNGVNRTCPLQCRLRQGAGSSTAADRVDWAGLPVNLDMAFSREQRDKVYAQHEKRRRGALLRRLLGNGTPDCVCELTAREPGVDQENISASSSGS</sequence>